<accession>A0A4S2CVN9</accession>
<dbReference type="Proteomes" id="UP000306631">
    <property type="component" value="Unassembled WGS sequence"/>
</dbReference>
<sequence length="126" mass="14014">MARHRQPRELAELKGAPKKDPQRYRKETPTTGKSLGKVPSHLPAQIAEVWKELEKCALPGVLTSADRFIMEVASSLLSEFRANRGEFVAAKYSHLIGCLARLGLTPADRQKLGTEKTPEGNPFDEF</sequence>
<feature type="region of interest" description="Disordered" evidence="1">
    <location>
        <begin position="1"/>
        <end position="39"/>
    </location>
</feature>
<reference evidence="2 3" key="1">
    <citation type="submission" date="2019-04" db="EMBL/GenBank/DDBJ databases">
        <title>Microbes associate with the intestines of laboratory mice.</title>
        <authorList>
            <person name="Navarre W."/>
            <person name="Wong E."/>
            <person name="Huang K."/>
            <person name="Tropini C."/>
            <person name="Ng K."/>
            <person name="Yu B."/>
        </authorList>
    </citation>
    <scope>NUCLEOTIDE SEQUENCE [LARGE SCALE GENOMIC DNA]</scope>
    <source>
        <strain evidence="2 3">NM62_B4-13</strain>
    </source>
</reference>
<comment type="caution">
    <text evidence="2">The sequence shown here is derived from an EMBL/GenBank/DDBJ whole genome shotgun (WGS) entry which is preliminary data.</text>
</comment>
<feature type="compositionally biased region" description="Basic and acidic residues" evidence="1">
    <location>
        <begin position="7"/>
        <end position="28"/>
    </location>
</feature>
<gene>
    <name evidence="2" type="ORF">E5352_15285</name>
</gene>
<evidence type="ECO:0000313" key="3">
    <source>
        <dbReference type="Proteomes" id="UP000306631"/>
    </source>
</evidence>
<dbReference type="OrthoDB" id="6046378at2"/>
<proteinExistence type="predicted"/>
<evidence type="ECO:0000313" key="2">
    <source>
        <dbReference type="EMBL" id="TGY32545.1"/>
    </source>
</evidence>
<organism evidence="2 3">
    <name type="scientific">Stenotrophomonas maltophilia</name>
    <name type="common">Pseudomonas maltophilia</name>
    <name type="synonym">Xanthomonas maltophilia</name>
    <dbReference type="NCBI Taxonomy" id="40324"/>
    <lineage>
        <taxon>Bacteria</taxon>
        <taxon>Pseudomonadati</taxon>
        <taxon>Pseudomonadota</taxon>
        <taxon>Gammaproteobacteria</taxon>
        <taxon>Lysobacterales</taxon>
        <taxon>Lysobacteraceae</taxon>
        <taxon>Stenotrophomonas</taxon>
        <taxon>Stenotrophomonas maltophilia group</taxon>
    </lineage>
</organism>
<dbReference type="AlphaFoldDB" id="A0A4S2CVN9"/>
<dbReference type="RefSeq" id="WP_017355859.1">
    <property type="nucleotide sequence ID" value="NZ_SRYW01000015.1"/>
</dbReference>
<evidence type="ECO:0000256" key="1">
    <source>
        <dbReference type="SAM" id="MobiDB-lite"/>
    </source>
</evidence>
<name>A0A4S2CVN9_STEMA</name>
<dbReference type="EMBL" id="SRYW01000015">
    <property type="protein sequence ID" value="TGY32545.1"/>
    <property type="molecule type" value="Genomic_DNA"/>
</dbReference>
<evidence type="ECO:0008006" key="4">
    <source>
        <dbReference type="Google" id="ProtNLM"/>
    </source>
</evidence>
<protein>
    <recommendedName>
        <fullName evidence="4">P27 family phage terminase small subunit</fullName>
    </recommendedName>
</protein>